<name>A0A4P2QLI8_SORCE</name>
<dbReference type="InterPro" id="IPR013042">
    <property type="entry name" value="DUF1592"/>
</dbReference>
<evidence type="ECO:0000259" key="2">
    <source>
        <dbReference type="Pfam" id="PF07624"/>
    </source>
</evidence>
<dbReference type="RefSeq" id="WP_129574355.1">
    <property type="nucleotide sequence ID" value="NZ_CP012672.1"/>
</dbReference>
<dbReference type="Pfam" id="PF07626">
    <property type="entry name" value="PSD3"/>
    <property type="match status" value="1"/>
</dbReference>
<dbReference type="AlphaFoldDB" id="A0A4P2QLI8"/>
<dbReference type="InterPro" id="IPR013043">
    <property type="entry name" value="DUF1595"/>
</dbReference>
<feature type="domain" description="DUF1585" evidence="2">
    <location>
        <begin position="485"/>
        <end position="555"/>
    </location>
</feature>
<dbReference type="EMBL" id="CP012672">
    <property type="protein sequence ID" value="AUX30353.1"/>
    <property type="molecule type" value="Genomic_DNA"/>
</dbReference>
<evidence type="ECO:0000259" key="5">
    <source>
        <dbReference type="Pfam" id="PF07631"/>
    </source>
</evidence>
<evidence type="ECO:0000259" key="3">
    <source>
        <dbReference type="Pfam" id="PF07626"/>
    </source>
</evidence>
<dbReference type="Proteomes" id="UP000295497">
    <property type="component" value="Chromosome"/>
</dbReference>
<dbReference type="InterPro" id="IPR013036">
    <property type="entry name" value="DUF1587"/>
</dbReference>
<feature type="domain" description="DUF1595" evidence="6">
    <location>
        <begin position="150"/>
        <end position="211"/>
    </location>
</feature>
<dbReference type="Pfam" id="PF07637">
    <property type="entry name" value="PSD5"/>
    <property type="match status" value="1"/>
</dbReference>
<accession>A0A4P2QLI8</accession>
<feature type="domain" description="DUF1588" evidence="4">
    <location>
        <begin position="372"/>
        <end position="471"/>
    </location>
</feature>
<feature type="domain" description="DUF1587" evidence="3">
    <location>
        <begin position="65"/>
        <end position="128"/>
    </location>
</feature>
<gene>
    <name evidence="7" type="ORF">SOCE836_024560</name>
</gene>
<feature type="compositionally biased region" description="Low complexity" evidence="1">
    <location>
        <begin position="35"/>
        <end position="49"/>
    </location>
</feature>
<dbReference type="Pfam" id="PF07627">
    <property type="entry name" value="PSCyt3"/>
    <property type="match status" value="1"/>
</dbReference>
<evidence type="ECO:0000259" key="4">
    <source>
        <dbReference type="Pfam" id="PF07627"/>
    </source>
</evidence>
<feature type="region of interest" description="Disordered" evidence="1">
    <location>
        <begin position="35"/>
        <end position="59"/>
    </location>
</feature>
<evidence type="ECO:0000259" key="6">
    <source>
        <dbReference type="Pfam" id="PF07637"/>
    </source>
</evidence>
<feature type="domain" description="DUF1592" evidence="5">
    <location>
        <begin position="223"/>
        <end position="351"/>
    </location>
</feature>
<dbReference type="PROSITE" id="PS51257">
    <property type="entry name" value="PROKAR_LIPOPROTEIN"/>
    <property type="match status" value="1"/>
</dbReference>
<reference evidence="7 8" key="1">
    <citation type="submission" date="2015-09" db="EMBL/GenBank/DDBJ databases">
        <title>Sorangium comparison.</title>
        <authorList>
            <person name="Zaburannyi N."/>
            <person name="Bunk B."/>
            <person name="Overmann J."/>
            <person name="Mueller R."/>
        </authorList>
    </citation>
    <scope>NUCLEOTIDE SEQUENCE [LARGE SCALE GENOMIC DNA]</scope>
    <source>
        <strain evidence="7 8">So ce836</strain>
    </source>
</reference>
<protein>
    <submittedName>
        <fullName evidence="7">Uncharacterized protein</fullName>
    </submittedName>
</protein>
<organism evidence="7 8">
    <name type="scientific">Sorangium cellulosum</name>
    <name type="common">Polyangium cellulosum</name>
    <dbReference type="NCBI Taxonomy" id="56"/>
    <lineage>
        <taxon>Bacteria</taxon>
        <taxon>Pseudomonadati</taxon>
        <taxon>Myxococcota</taxon>
        <taxon>Polyangia</taxon>
        <taxon>Polyangiales</taxon>
        <taxon>Polyangiaceae</taxon>
        <taxon>Sorangium</taxon>
    </lineage>
</organism>
<dbReference type="Pfam" id="PF07624">
    <property type="entry name" value="PSD2"/>
    <property type="match status" value="1"/>
</dbReference>
<evidence type="ECO:0000313" key="8">
    <source>
        <dbReference type="Proteomes" id="UP000295497"/>
    </source>
</evidence>
<evidence type="ECO:0000256" key="1">
    <source>
        <dbReference type="SAM" id="MobiDB-lite"/>
    </source>
</evidence>
<dbReference type="Pfam" id="PF07631">
    <property type="entry name" value="PSD4"/>
    <property type="match status" value="1"/>
</dbReference>
<dbReference type="InterPro" id="IPR011478">
    <property type="entry name" value="DUF1585"/>
</dbReference>
<proteinExistence type="predicted"/>
<evidence type="ECO:0000313" key="7">
    <source>
        <dbReference type="EMBL" id="AUX30353.1"/>
    </source>
</evidence>
<sequence length="562" mass="60464">MKKPCWHELRTSREIAAVCTLAFAAACTGTLGDSADGDDAPPAGSDGPSTGSTPPKFQPAAGMLRRLTRTQFRNAVRDVFEVEVDVNKLDADSWNGNFAVIGAATVVTSERGVEQYHTAIEDAVNTVFADSAKRDRFIGCAPSGARDDACVRGFIETLGLRAWRRPLEAAEVDRLAGVAATAATELGSAVEGARWATVALFTSPNFLYRPELGAPSANGSLRLTGYEMASRLAFLVWNSLPDKELLDQAASGVLETVEGVREAATRLLDAPAGREAVGAFAEEYMRLERIGTQAKDTALFPEYGHALQEAMVRDMRGTWEVLAFDDQASALDLFSTTKVVVNTELAQLYGLDTTGLSANSFEVRSLPADGPRLGILSKAGFLSQFANQKEGSPTLRGRFMSEALLCKTIPLPPGDINIVLPEPSADKPLTKRQRLELHRTDPTCAGCHAYMDPLALPLENFDAIGRYRTTDHGLPIDPSGAFDKQPVADARELGEAIGANDKVAQCLVRKYYSYAAGHEERDVDGSVVNELTTSFEASGFQLRELVIDVVTNKAFSSVAPQP</sequence>
<dbReference type="InterPro" id="IPR013039">
    <property type="entry name" value="DUF1588"/>
</dbReference>